<reference evidence="1" key="1">
    <citation type="submission" date="2024-09" db="EMBL/GenBank/DDBJ databases">
        <title>Black Yeasts Isolated from many extreme environments.</title>
        <authorList>
            <person name="Coleine C."/>
            <person name="Stajich J.E."/>
            <person name="Selbmann L."/>
        </authorList>
    </citation>
    <scope>NUCLEOTIDE SEQUENCE</scope>
    <source>
        <strain evidence="1">CCFEE 5737</strain>
    </source>
</reference>
<accession>A0ACC3D7S3</accession>
<sequence>MVLRPYFESPSDSPTKDTIVSRYRNLTPNRHPKLIQSFDSHTPPATRPEVSYSAAQADLATPDLPAVRTELTPLDLQAHVIDTEIRNKGALPVTKRRANSIALLSRLKGRSLHVSEQASTDEAGRPELHRSRRKLRKKGKDSNRRPSLEDVKPASPAKQPPNTAESQAVCEVINNAQTTFIPAQSIQGEPALNAGLDRSLLQSIKKFLKWYRNHGSRQSPSDISPPSALPVVAVPPAVDVSIPNGTFSESLLPSISCLPQTISPLSATPLTQRKDIIPKSSTASDLALCQKLDKDFWRRYEEDSSDLAPYLGLGTLNSELFRPREHFVRRPWGAEPDLQPVIDAEEDDESTHTVIVHRDRRCVQIANSDDSAVVATATTGVEMLSLQQCFLQMNPPSAEAVVSCVKHRSLSCADDADAKSKED</sequence>
<comment type="caution">
    <text evidence="1">The sequence shown here is derived from an EMBL/GenBank/DDBJ whole genome shotgun (WGS) entry which is preliminary data.</text>
</comment>
<organism evidence="1 2">
    <name type="scientific">Coniosporium uncinatum</name>
    <dbReference type="NCBI Taxonomy" id="93489"/>
    <lineage>
        <taxon>Eukaryota</taxon>
        <taxon>Fungi</taxon>
        <taxon>Dikarya</taxon>
        <taxon>Ascomycota</taxon>
        <taxon>Pezizomycotina</taxon>
        <taxon>Dothideomycetes</taxon>
        <taxon>Dothideomycetes incertae sedis</taxon>
        <taxon>Coniosporium</taxon>
    </lineage>
</organism>
<proteinExistence type="predicted"/>
<gene>
    <name evidence="1" type="ORF">LTS18_002439</name>
</gene>
<dbReference type="EMBL" id="JAWDJW010006957">
    <property type="protein sequence ID" value="KAK3063178.1"/>
    <property type="molecule type" value="Genomic_DNA"/>
</dbReference>
<keyword evidence="2" id="KW-1185">Reference proteome</keyword>
<dbReference type="Proteomes" id="UP001186974">
    <property type="component" value="Unassembled WGS sequence"/>
</dbReference>
<protein>
    <submittedName>
        <fullName evidence="1">Uncharacterized protein</fullName>
    </submittedName>
</protein>
<evidence type="ECO:0000313" key="1">
    <source>
        <dbReference type="EMBL" id="KAK3063178.1"/>
    </source>
</evidence>
<evidence type="ECO:0000313" key="2">
    <source>
        <dbReference type="Proteomes" id="UP001186974"/>
    </source>
</evidence>
<name>A0ACC3D7S3_9PEZI</name>